<dbReference type="InterPro" id="IPR007466">
    <property type="entry name" value="Peptidyl-Arg-deiminase_porph"/>
</dbReference>
<keyword evidence="3" id="KW-1185">Reference proteome</keyword>
<dbReference type="PANTHER" id="PTHR31377:SF0">
    <property type="entry name" value="AGMATINE DEIMINASE-RELATED"/>
    <property type="match status" value="1"/>
</dbReference>
<dbReference type="GO" id="GO:0004668">
    <property type="term" value="F:protein-arginine deiminase activity"/>
    <property type="evidence" value="ECO:0007669"/>
    <property type="project" value="InterPro"/>
</dbReference>
<evidence type="ECO:0000256" key="1">
    <source>
        <dbReference type="ARBA" id="ARBA00022801"/>
    </source>
</evidence>
<dbReference type="Pfam" id="PF04371">
    <property type="entry name" value="PAD_porph"/>
    <property type="match status" value="1"/>
</dbReference>
<dbReference type="AlphaFoldDB" id="A0AA94EF91"/>
<dbReference type="Gene3D" id="3.75.10.10">
    <property type="entry name" value="L-arginine/glycine Amidinotransferase, Chain A"/>
    <property type="match status" value="1"/>
</dbReference>
<evidence type="ECO:0000313" key="3">
    <source>
        <dbReference type="Proteomes" id="UP000286680"/>
    </source>
</evidence>
<gene>
    <name evidence="2" type="ORF">CWE23_06985</name>
</gene>
<sequence length="334" mass="37350">MRHWFKEYAGEQQLLLAVPFRDDVWRDQAKPARQALSNLRDNLSAVIDVCCLTPETVAYDDIWLRDTLPLWFIDDTRDDWRGLLPQFDGWGGVQSHIEQDARLSKQLFGEVVTGTDWTGEGGMFSHNGEWLLVGFTSLCKRNPGYPAAQLKQRIAEDFAPLRPVFIETCLSADETFGHIDNLALFINDTTLIYSATDDPEHPDYPACRLVQQQLALLPDHIRQIALPLPYPQWPTSPERSGLKSAAGVMKRDTSVALLCSYVNVIVVGHHLVLPQYGLAEDDIALSILKSALPDYRIMTVNAREFVLGGGGLHCISHSLPRPLAQSLTVVDHAP</sequence>
<dbReference type="PANTHER" id="PTHR31377">
    <property type="entry name" value="AGMATINE DEIMINASE-RELATED"/>
    <property type="match status" value="1"/>
</dbReference>
<keyword evidence="1" id="KW-0378">Hydrolase</keyword>
<dbReference type="GO" id="GO:0009446">
    <property type="term" value="P:putrescine biosynthetic process"/>
    <property type="evidence" value="ECO:0007669"/>
    <property type="project" value="InterPro"/>
</dbReference>
<proteinExistence type="predicted"/>
<name>A0AA94EF91_9GAMM</name>
<dbReference type="SUPFAM" id="SSF55909">
    <property type="entry name" value="Pentein"/>
    <property type="match status" value="1"/>
</dbReference>
<protein>
    <submittedName>
        <fullName evidence="2">Agmatine deiminase family protein</fullName>
    </submittedName>
</protein>
<dbReference type="RefSeq" id="WP_126819872.1">
    <property type="nucleotide sequence ID" value="NZ_PIPS01000002.1"/>
</dbReference>
<comment type="caution">
    <text evidence="2">The sequence shown here is derived from an EMBL/GenBank/DDBJ whole genome shotgun (WGS) entry which is preliminary data.</text>
</comment>
<organism evidence="2 3">
    <name type="scientific">Idiomarina aquatica</name>
    <dbReference type="NCBI Taxonomy" id="1327752"/>
    <lineage>
        <taxon>Bacteria</taxon>
        <taxon>Pseudomonadati</taxon>
        <taxon>Pseudomonadota</taxon>
        <taxon>Gammaproteobacteria</taxon>
        <taxon>Alteromonadales</taxon>
        <taxon>Idiomarinaceae</taxon>
        <taxon>Idiomarina</taxon>
    </lineage>
</organism>
<evidence type="ECO:0000313" key="2">
    <source>
        <dbReference type="EMBL" id="RUO43113.1"/>
    </source>
</evidence>
<reference evidence="3" key="1">
    <citation type="journal article" date="2018" name="Front. Microbiol.">
        <title>Genome-Based Analysis Reveals the Taxonomy and Diversity of the Family Idiomarinaceae.</title>
        <authorList>
            <person name="Liu Y."/>
            <person name="Lai Q."/>
            <person name="Shao Z."/>
        </authorList>
    </citation>
    <scope>NUCLEOTIDE SEQUENCE [LARGE SCALE GENOMIC DNA]</scope>
    <source>
        <strain evidence="3">SN-14</strain>
    </source>
</reference>
<accession>A0AA94EF91</accession>
<dbReference type="GO" id="GO:0047632">
    <property type="term" value="F:agmatine deiminase activity"/>
    <property type="evidence" value="ECO:0007669"/>
    <property type="project" value="TreeGrafter"/>
</dbReference>
<dbReference type="EMBL" id="PIPS01000002">
    <property type="protein sequence ID" value="RUO43113.1"/>
    <property type="molecule type" value="Genomic_DNA"/>
</dbReference>
<dbReference type="Proteomes" id="UP000286680">
    <property type="component" value="Unassembled WGS sequence"/>
</dbReference>